<proteinExistence type="predicted"/>
<dbReference type="EMBL" id="CM016762">
    <property type="protein sequence ID" value="TMS35463.1"/>
    <property type="molecule type" value="Genomic_DNA"/>
</dbReference>
<evidence type="ECO:0000313" key="3">
    <source>
        <dbReference type="Proteomes" id="UP000298663"/>
    </source>
</evidence>
<evidence type="ECO:0000256" key="1">
    <source>
        <dbReference type="SAM" id="MobiDB-lite"/>
    </source>
</evidence>
<accession>A0A4V6I7U7</accession>
<dbReference type="EMBL" id="AZBU02000001">
    <property type="protein sequence ID" value="TMS35463.1"/>
    <property type="molecule type" value="Genomic_DNA"/>
</dbReference>
<name>A0A4V6I7U7_STECR</name>
<protein>
    <submittedName>
        <fullName evidence="2">Uncharacterized protein</fullName>
    </submittedName>
</protein>
<dbReference type="AlphaFoldDB" id="A0A4V6I7U7"/>
<gene>
    <name evidence="2" type="ORF">L596_002861</name>
</gene>
<feature type="region of interest" description="Disordered" evidence="1">
    <location>
        <begin position="1"/>
        <end position="24"/>
    </location>
</feature>
<feature type="compositionally biased region" description="Polar residues" evidence="1">
    <location>
        <begin position="8"/>
        <end position="24"/>
    </location>
</feature>
<evidence type="ECO:0000313" key="2">
    <source>
        <dbReference type="EMBL" id="TMS35463.1"/>
    </source>
</evidence>
<organism evidence="2 3">
    <name type="scientific">Steinernema carpocapsae</name>
    <name type="common">Entomopathogenic nematode</name>
    <dbReference type="NCBI Taxonomy" id="34508"/>
    <lineage>
        <taxon>Eukaryota</taxon>
        <taxon>Metazoa</taxon>
        <taxon>Ecdysozoa</taxon>
        <taxon>Nematoda</taxon>
        <taxon>Chromadorea</taxon>
        <taxon>Rhabditida</taxon>
        <taxon>Tylenchina</taxon>
        <taxon>Panagrolaimomorpha</taxon>
        <taxon>Strongyloidoidea</taxon>
        <taxon>Steinernematidae</taxon>
        <taxon>Steinernema</taxon>
    </lineage>
</organism>
<keyword evidence="3" id="KW-1185">Reference proteome</keyword>
<reference evidence="2 3" key="2">
    <citation type="journal article" date="2019" name="G3 (Bethesda)">
        <title>Hybrid Assembly of the Genome of the Entomopathogenic Nematode Steinernema carpocapsae Identifies the X-Chromosome.</title>
        <authorList>
            <person name="Serra L."/>
            <person name="Macchietto M."/>
            <person name="Macias-Munoz A."/>
            <person name="McGill C.J."/>
            <person name="Rodriguez I.M."/>
            <person name="Rodriguez B."/>
            <person name="Murad R."/>
            <person name="Mortazavi A."/>
        </authorList>
    </citation>
    <scope>NUCLEOTIDE SEQUENCE [LARGE SCALE GENOMIC DNA]</scope>
    <source>
        <strain evidence="2 3">ALL</strain>
    </source>
</reference>
<comment type="caution">
    <text evidence="2">The sequence shown here is derived from an EMBL/GenBank/DDBJ whole genome shotgun (WGS) entry which is preliminary data.</text>
</comment>
<sequence>MYDRFRGGSSQLYSSACAPTTSPSGVEAKAKVAVGEAGGERVTETRSRCGWRENRAFCDCVLRTYIPTRYMPSVLTKNVRTQTLKPFQNRSINWFSTRF</sequence>
<reference evidence="2 3" key="1">
    <citation type="journal article" date="2015" name="Genome Biol.">
        <title>Comparative genomics of Steinernema reveals deeply conserved gene regulatory networks.</title>
        <authorList>
            <person name="Dillman A.R."/>
            <person name="Macchietto M."/>
            <person name="Porter C.F."/>
            <person name="Rogers A."/>
            <person name="Williams B."/>
            <person name="Antoshechkin I."/>
            <person name="Lee M.M."/>
            <person name="Goodwin Z."/>
            <person name="Lu X."/>
            <person name="Lewis E.E."/>
            <person name="Goodrich-Blair H."/>
            <person name="Stock S.P."/>
            <person name="Adams B.J."/>
            <person name="Sternberg P.W."/>
            <person name="Mortazavi A."/>
        </authorList>
    </citation>
    <scope>NUCLEOTIDE SEQUENCE [LARGE SCALE GENOMIC DNA]</scope>
    <source>
        <strain evidence="2 3">ALL</strain>
    </source>
</reference>
<dbReference type="Proteomes" id="UP000298663">
    <property type="component" value="Chromosome X"/>
</dbReference>